<protein>
    <recommendedName>
        <fullName evidence="6">NB-ARC domain-containing protein</fullName>
    </recommendedName>
</protein>
<dbReference type="InterPro" id="IPR002182">
    <property type="entry name" value="NB-ARC"/>
</dbReference>
<dbReference type="InterPro" id="IPR055572">
    <property type="entry name" value="DUF7148"/>
</dbReference>
<dbReference type="InterPro" id="IPR027417">
    <property type="entry name" value="P-loop_NTPase"/>
</dbReference>
<feature type="domain" description="NB-ARC" evidence="2">
    <location>
        <begin position="44"/>
        <end position="184"/>
    </location>
</feature>
<feature type="domain" description="DUF7148" evidence="3">
    <location>
        <begin position="263"/>
        <end position="291"/>
    </location>
</feature>
<dbReference type="PANTHER" id="PTHR36766:SF51">
    <property type="entry name" value="DISEASE RESISTANCE RPP13-LIKE PROTEIN 1"/>
    <property type="match status" value="1"/>
</dbReference>
<dbReference type="PRINTS" id="PR00364">
    <property type="entry name" value="DISEASERSIST"/>
</dbReference>
<proteinExistence type="predicted"/>
<gene>
    <name evidence="4" type="ORF">PIB30_020276</name>
</gene>
<dbReference type="Proteomes" id="UP001341840">
    <property type="component" value="Unassembled WGS sequence"/>
</dbReference>
<evidence type="ECO:0000256" key="1">
    <source>
        <dbReference type="ARBA" id="ARBA00022821"/>
    </source>
</evidence>
<dbReference type="PANTHER" id="PTHR36766">
    <property type="entry name" value="PLANT BROAD-SPECTRUM MILDEW RESISTANCE PROTEIN RPW8"/>
    <property type="match status" value="1"/>
</dbReference>
<dbReference type="Gene3D" id="3.40.50.300">
    <property type="entry name" value="P-loop containing nucleotide triphosphate hydrolases"/>
    <property type="match status" value="1"/>
</dbReference>
<organism evidence="4 5">
    <name type="scientific">Stylosanthes scabra</name>
    <dbReference type="NCBI Taxonomy" id="79078"/>
    <lineage>
        <taxon>Eukaryota</taxon>
        <taxon>Viridiplantae</taxon>
        <taxon>Streptophyta</taxon>
        <taxon>Embryophyta</taxon>
        <taxon>Tracheophyta</taxon>
        <taxon>Spermatophyta</taxon>
        <taxon>Magnoliopsida</taxon>
        <taxon>eudicotyledons</taxon>
        <taxon>Gunneridae</taxon>
        <taxon>Pentapetalae</taxon>
        <taxon>rosids</taxon>
        <taxon>fabids</taxon>
        <taxon>Fabales</taxon>
        <taxon>Fabaceae</taxon>
        <taxon>Papilionoideae</taxon>
        <taxon>50 kb inversion clade</taxon>
        <taxon>dalbergioids sensu lato</taxon>
        <taxon>Dalbergieae</taxon>
        <taxon>Pterocarpus clade</taxon>
        <taxon>Stylosanthes</taxon>
    </lineage>
</organism>
<accession>A0ABU6U8W5</accession>
<evidence type="ECO:0008006" key="6">
    <source>
        <dbReference type="Google" id="ProtNLM"/>
    </source>
</evidence>
<name>A0ABU6U8W5_9FABA</name>
<dbReference type="EMBL" id="JASCZI010120893">
    <property type="protein sequence ID" value="MED6157120.1"/>
    <property type="molecule type" value="Genomic_DNA"/>
</dbReference>
<keyword evidence="1" id="KW-0611">Plant defense</keyword>
<dbReference type="SUPFAM" id="SSF52540">
    <property type="entry name" value="P-loop containing nucleoside triphosphate hydrolases"/>
    <property type="match status" value="1"/>
</dbReference>
<comment type="caution">
    <text evidence="4">The sequence shown here is derived from an EMBL/GenBank/DDBJ whole genome shotgun (WGS) entry which is preliminary data.</text>
</comment>
<evidence type="ECO:0000259" key="2">
    <source>
        <dbReference type="Pfam" id="PF00931"/>
    </source>
</evidence>
<keyword evidence="5" id="KW-1185">Reference proteome</keyword>
<evidence type="ECO:0000259" key="3">
    <source>
        <dbReference type="Pfam" id="PF23650"/>
    </source>
</evidence>
<dbReference type="Pfam" id="PF00931">
    <property type="entry name" value="NB-ARC"/>
    <property type="match status" value="1"/>
</dbReference>
<reference evidence="4 5" key="1">
    <citation type="journal article" date="2023" name="Plants (Basel)">
        <title>Bridging the Gap: Combining Genomics and Transcriptomics Approaches to Understand Stylosanthes scabra, an Orphan Legume from the Brazilian Caatinga.</title>
        <authorList>
            <person name="Ferreira-Neto J.R.C."/>
            <person name="da Silva M.D."/>
            <person name="Binneck E."/>
            <person name="de Melo N.F."/>
            <person name="da Silva R.H."/>
            <person name="de Melo A.L.T.M."/>
            <person name="Pandolfi V."/>
            <person name="Bustamante F.O."/>
            <person name="Brasileiro-Vidal A.C."/>
            <person name="Benko-Iseppon A.M."/>
        </authorList>
    </citation>
    <scope>NUCLEOTIDE SEQUENCE [LARGE SCALE GENOMIC DNA]</scope>
    <source>
        <tissue evidence="4">Leaves</tissue>
    </source>
</reference>
<evidence type="ECO:0000313" key="4">
    <source>
        <dbReference type="EMBL" id="MED6157120.1"/>
    </source>
</evidence>
<dbReference type="Pfam" id="PF23650">
    <property type="entry name" value="DUF7148"/>
    <property type="match status" value="1"/>
</dbReference>
<sequence length="293" mass="32300">MAEKNLYGGAYLSSFVDAALDSLSKIWRTPSTSLVVSSDIFGRKKDKEEIIKLLFDDTCHAEAPVPVIPIWGMGGIGKTTLAQLVYSDAEVVEKFNTRAWVCVAENFDPVGLTRTILQKISPASSVNTNDFDSLQTRLKEELTGKTFLVVLDDVWEDKKDKWEDILKPFRYGNRGSKILLTTRGKLGRMSGVLSSSTLRNTLFLTGFNSQLPLSSSSSFLIHFSNSHHGSCVLLTTHHIYHLTPEVPVLVARASPGNGSATDDEDGVSLGTMKLPLDIDLQRFDSLLFQVTTN</sequence>
<evidence type="ECO:0000313" key="5">
    <source>
        <dbReference type="Proteomes" id="UP001341840"/>
    </source>
</evidence>